<evidence type="ECO:0008006" key="4">
    <source>
        <dbReference type="Google" id="ProtNLM"/>
    </source>
</evidence>
<evidence type="ECO:0000313" key="2">
    <source>
        <dbReference type="EMBL" id="CAI9295649.1"/>
    </source>
</evidence>
<dbReference type="EMBL" id="OX465084">
    <property type="protein sequence ID" value="CAI9295649.1"/>
    <property type="molecule type" value="Genomic_DNA"/>
</dbReference>
<reference evidence="2" key="1">
    <citation type="submission" date="2023-04" db="EMBL/GenBank/DDBJ databases">
        <authorList>
            <person name="Vijverberg K."/>
            <person name="Xiong W."/>
            <person name="Schranz E."/>
        </authorList>
    </citation>
    <scope>NUCLEOTIDE SEQUENCE</scope>
</reference>
<evidence type="ECO:0000256" key="1">
    <source>
        <dbReference type="SAM" id="MobiDB-lite"/>
    </source>
</evidence>
<organism evidence="2 3">
    <name type="scientific">Lactuca saligna</name>
    <name type="common">Willowleaf lettuce</name>
    <dbReference type="NCBI Taxonomy" id="75948"/>
    <lineage>
        <taxon>Eukaryota</taxon>
        <taxon>Viridiplantae</taxon>
        <taxon>Streptophyta</taxon>
        <taxon>Embryophyta</taxon>
        <taxon>Tracheophyta</taxon>
        <taxon>Spermatophyta</taxon>
        <taxon>Magnoliopsida</taxon>
        <taxon>eudicotyledons</taxon>
        <taxon>Gunneridae</taxon>
        <taxon>Pentapetalae</taxon>
        <taxon>asterids</taxon>
        <taxon>campanulids</taxon>
        <taxon>Asterales</taxon>
        <taxon>Asteraceae</taxon>
        <taxon>Cichorioideae</taxon>
        <taxon>Cichorieae</taxon>
        <taxon>Lactucinae</taxon>
        <taxon>Lactuca</taxon>
    </lineage>
</organism>
<gene>
    <name evidence="2" type="ORF">LSALG_LOCUS34578</name>
</gene>
<dbReference type="PANTHER" id="PTHR47718:SF12">
    <property type="entry name" value="PROTEIN FAR1-RELATED SEQUENCE"/>
    <property type="match status" value="1"/>
</dbReference>
<keyword evidence="3" id="KW-1185">Reference proteome</keyword>
<dbReference type="Proteomes" id="UP001177003">
    <property type="component" value="Chromosome 8"/>
</dbReference>
<feature type="region of interest" description="Disordered" evidence="1">
    <location>
        <begin position="249"/>
        <end position="285"/>
    </location>
</feature>
<proteinExistence type="predicted"/>
<name>A0AA35ZMY0_LACSI</name>
<dbReference type="AlphaFoldDB" id="A0AA35ZMY0"/>
<protein>
    <recommendedName>
        <fullName evidence="4">Protein FAR1-RELATED SEQUENCE</fullName>
    </recommendedName>
</protein>
<accession>A0AA35ZMY0</accession>
<feature type="compositionally biased region" description="Basic and acidic residues" evidence="1">
    <location>
        <begin position="249"/>
        <end position="269"/>
    </location>
</feature>
<dbReference type="PANTHER" id="PTHR47718">
    <property type="entry name" value="OS01G0519700 PROTEIN"/>
    <property type="match status" value="1"/>
</dbReference>
<evidence type="ECO:0000313" key="3">
    <source>
        <dbReference type="Proteomes" id="UP001177003"/>
    </source>
</evidence>
<sequence length="285" mass="32639">MSQSFLKVGDDHIHDQHEYPIDYADDDEDFELCDHDSLYNIEFEIGENSNLNGENENEFIDDETDDTIANDNMDLQKDHVKPKINSTVDSYGATLSMYKNYASEVGFDVSLGTTKFDIITQRHLLCNREDEPRTAKVDTLEPQHNKIPRIKTHLGANAKQKLFLFYYVEIFIHNLSKQNIGASRAHRLYTRLQGGSYVRCGLVSDFKNNDCPALEMPLRESFYNQIIGVESTNDVSDIENPFDILNKGTDGRGKRLKSKKEMLEKESLKPKQKCASCKQMASHNK</sequence>